<dbReference type="Proteomes" id="UP000198287">
    <property type="component" value="Unassembled WGS sequence"/>
</dbReference>
<sequence length="496" mass="56101">MWVELLLLPDLAEIFKQHRAPLRSCRLVCQFWNEIILSLPIPKIGLRLNHYHWVTEQDTDAVPFFDTSFTIDARIAKRISATCLHSAASLYPFASKLMYACDRFNEVVQILEISIDQENGLKSVHQVLQNFCPNLKELRITCKFKTATNQNVIAAEVQQLVEKPGLTLFALNSKLVIPLLPCLAQLVVNAAPNLKDLTLPWGFHPDFANSKCIDTLEVVIDGITPDDISLTPATFSELGRMLNQYLDFEMDNPIGFQLLGKMPKLRTFRDEMLDILPVKDILEIMPELEAIFIGKTNRKSSRMQDELQNICNANKIFRRVKNLVLLEVDDPTLLEGLAKVFPNLESLKVDTDNETGFHGGENEMKLDVVLKACGAWGVKTFQLMGGRGINTTSDLTEDEMDLFKKLREPMAGLERVTISNLYLKTATVERLLAFMATNNMSRHKFKMFKDKRPAPSSFMLKLHRGEGSNTFSGLLFYCLDLLFPACNACSHVVVQT</sequence>
<proteinExistence type="predicted"/>
<evidence type="ECO:0000313" key="1">
    <source>
        <dbReference type="EMBL" id="OXA47225.1"/>
    </source>
</evidence>
<dbReference type="EMBL" id="LNIX01000013">
    <property type="protein sequence ID" value="OXA47225.1"/>
    <property type="molecule type" value="Genomic_DNA"/>
</dbReference>
<evidence type="ECO:0000313" key="2">
    <source>
        <dbReference type="Proteomes" id="UP000198287"/>
    </source>
</evidence>
<evidence type="ECO:0008006" key="3">
    <source>
        <dbReference type="Google" id="ProtNLM"/>
    </source>
</evidence>
<organism evidence="1 2">
    <name type="scientific">Folsomia candida</name>
    <name type="common">Springtail</name>
    <dbReference type="NCBI Taxonomy" id="158441"/>
    <lineage>
        <taxon>Eukaryota</taxon>
        <taxon>Metazoa</taxon>
        <taxon>Ecdysozoa</taxon>
        <taxon>Arthropoda</taxon>
        <taxon>Hexapoda</taxon>
        <taxon>Collembola</taxon>
        <taxon>Entomobryomorpha</taxon>
        <taxon>Isotomoidea</taxon>
        <taxon>Isotomidae</taxon>
        <taxon>Proisotominae</taxon>
        <taxon>Folsomia</taxon>
    </lineage>
</organism>
<dbReference type="OrthoDB" id="2870744at2759"/>
<comment type="caution">
    <text evidence="1">The sequence shown here is derived from an EMBL/GenBank/DDBJ whole genome shotgun (WGS) entry which is preliminary data.</text>
</comment>
<keyword evidence="2" id="KW-1185">Reference proteome</keyword>
<name>A0A226DNW1_FOLCA</name>
<dbReference type="AlphaFoldDB" id="A0A226DNW1"/>
<protein>
    <recommendedName>
        <fullName evidence="3">F-box domain-containing protein</fullName>
    </recommendedName>
</protein>
<reference evidence="1 2" key="1">
    <citation type="submission" date="2015-12" db="EMBL/GenBank/DDBJ databases">
        <title>The genome of Folsomia candida.</title>
        <authorList>
            <person name="Faddeeva A."/>
            <person name="Derks M.F."/>
            <person name="Anvar Y."/>
            <person name="Smit S."/>
            <person name="Van Straalen N."/>
            <person name="Roelofs D."/>
        </authorList>
    </citation>
    <scope>NUCLEOTIDE SEQUENCE [LARGE SCALE GENOMIC DNA]</scope>
    <source>
        <strain evidence="1 2">VU population</strain>
        <tissue evidence="1">Whole body</tissue>
    </source>
</reference>
<gene>
    <name evidence="1" type="ORF">Fcan01_17917</name>
</gene>
<accession>A0A226DNW1</accession>